<reference evidence="2 3" key="1">
    <citation type="submission" date="2016-07" db="EMBL/GenBank/DDBJ databases">
        <title>Whole-genome of two Shewanella species isolated from a digestive organ of sea cucumber Apostichopus japonicus Selenka 1867.</title>
        <authorList>
            <person name="Hong H.-H."/>
            <person name="Choi H."/>
            <person name="Cheon S."/>
            <person name="Oh J.-S."/>
            <person name="Lee H.-G."/>
            <person name="Park C."/>
        </authorList>
    </citation>
    <scope>NUCLEOTIDE SEQUENCE [LARGE SCALE GENOMIC DNA]</scope>
    <source>
        <strain evidence="2 3">CSB03KR</strain>
    </source>
</reference>
<dbReference type="OrthoDB" id="5818611at2"/>
<accession>A0A1E5INQ6</accession>
<dbReference type="AlphaFoldDB" id="A0A1E5INQ6"/>
<keyword evidence="4" id="KW-1185">Reference proteome</keyword>
<dbReference type="Proteomes" id="UP000095230">
    <property type="component" value="Unassembled WGS sequence"/>
</dbReference>
<dbReference type="STRING" id="23.BEL05_03810"/>
<dbReference type="RefSeq" id="WP_028762107.1">
    <property type="nucleotide sequence ID" value="NZ_BPEU01000009.1"/>
</dbReference>
<evidence type="ECO:0000313" key="3">
    <source>
        <dbReference type="Proteomes" id="UP000095230"/>
    </source>
</evidence>
<dbReference type="Proteomes" id="UP000773469">
    <property type="component" value="Unassembled WGS sequence"/>
</dbReference>
<name>A0A1E5INQ6_SHECO</name>
<protein>
    <recommendedName>
        <fullName evidence="5">DUF3081 domain-containing protein</fullName>
    </recommendedName>
</protein>
<dbReference type="EMBL" id="MCBT01000048">
    <property type="protein sequence ID" value="OEG72129.1"/>
    <property type="molecule type" value="Genomic_DNA"/>
</dbReference>
<dbReference type="EMBL" id="BPEU01000009">
    <property type="protein sequence ID" value="GIU39501.1"/>
    <property type="molecule type" value="Genomic_DNA"/>
</dbReference>
<gene>
    <name evidence="2" type="ORF">BEL05_03810</name>
    <name evidence="1" type="ORF">TUM3794_14570</name>
</gene>
<evidence type="ECO:0000313" key="1">
    <source>
        <dbReference type="EMBL" id="GIU39501.1"/>
    </source>
</evidence>
<evidence type="ECO:0008006" key="5">
    <source>
        <dbReference type="Google" id="ProtNLM"/>
    </source>
</evidence>
<sequence>METQIKFTKALLAYSRVTHCGEKTARGYQFNDVEVWADFDGYTCYMQSGGVTLTLLFHGKFLLEYDSRDKLKRFIRQLDKLAH</sequence>
<reference evidence="1 4" key="2">
    <citation type="submission" date="2021-05" db="EMBL/GenBank/DDBJ databases">
        <title>Molecular characterization for Shewanella algae harboring chromosomal blaOXA-55-like strains isolated from clinical and environment sample.</title>
        <authorList>
            <person name="Ohama Y."/>
            <person name="Aoki K."/>
            <person name="Harada S."/>
            <person name="Moriya K."/>
            <person name="Ishii Y."/>
            <person name="Tateda K."/>
        </authorList>
    </citation>
    <scope>NUCLEOTIDE SEQUENCE [LARGE SCALE GENOMIC DNA]</scope>
    <source>
        <strain evidence="1 4">MBTL60-118</strain>
    </source>
</reference>
<proteinExistence type="predicted"/>
<dbReference type="InterPro" id="IPR021432">
    <property type="entry name" value="DUF3081"/>
</dbReference>
<organism evidence="2 3">
    <name type="scientific">Shewanella colwelliana</name>
    <name type="common">Alteromonas colwelliana</name>
    <dbReference type="NCBI Taxonomy" id="23"/>
    <lineage>
        <taxon>Bacteria</taxon>
        <taxon>Pseudomonadati</taxon>
        <taxon>Pseudomonadota</taxon>
        <taxon>Gammaproteobacteria</taxon>
        <taxon>Alteromonadales</taxon>
        <taxon>Shewanellaceae</taxon>
        <taxon>Shewanella</taxon>
    </lineage>
</organism>
<evidence type="ECO:0000313" key="2">
    <source>
        <dbReference type="EMBL" id="OEG72129.1"/>
    </source>
</evidence>
<evidence type="ECO:0000313" key="4">
    <source>
        <dbReference type="Proteomes" id="UP000773469"/>
    </source>
</evidence>
<dbReference type="Pfam" id="PF11280">
    <property type="entry name" value="DUF3081"/>
    <property type="match status" value="1"/>
</dbReference>
<comment type="caution">
    <text evidence="2">The sequence shown here is derived from an EMBL/GenBank/DDBJ whole genome shotgun (WGS) entry which is preliminary data.</text>
</comment>